<proteinExistence type="predicted"/>
<keyword evidence="1" id="KW-0949">S-adenosyl-L-methionine</keyword>
<dbReference type="InterPro" id="IPR013785">
    <property type="entry name" value="Aldolase_TIM"/>
</dbReference>
<dbReference type="Gene3D" id="3.20.20.70">
    <property type="entry name" value="Aldolase class I"/>
    <property type="match status" value="1"/>
</dbReference>
<dbReference type="Pfam" id="PF04055">
    <property type="entry name" value="Radical_SAM"/>
    <property type="match status" value="1"/>
</dbReference>
<dbReference type="PROSITE" id="PS51918">
    <property type="entry name" value="RADICAL_SAM"/>
    <property type="match status" value="1"/>
</dbReference>
<dbReference type="SFLD" id="SFLDG01067">
    <property type="entry name" value="SPASM/twitch_domain_containing"/>
    <property type="match status" value="1"/>
</dbReference>
<dbReference type="GO" id="GO:0046872">
    <property type="term" value="F:metal ion binding"/>
    <property type="evidence" value="ECO:0007669"/>
    <property type="project" value="UniProtKB-KW"/>
</dbReference>
<dbReference type="PANTHER" id="PTHR43306">
    <property type="entry name" value="7,8-DIHYDRO-6-HYDROXYMETHYLPTERIN DIMETHYLTRANSFERASE"/>
    <property type="match status" value="1"/>
</dbReference>
<gene>
    <name evidence="6" type="ORF">OZSIB_2501</name>
</gene>
<comment type="caution">
    <text evidence="6">The sequence shown here is derived from an EMBL/GenBank/DDBJ whole genome shotgun (WGS) entry which is preliminary data.</text>
</comment>
<dbReference type="GO" id="GO:0051536">
    <property type="term" value="F:iron-sulfur cluster binding"/>
    <property type="evidence" value="ECO:0007669"/>
    <property type="project" value="UniProtKB-KW"/>
</dbReference>
<keyword evidence="3" id="KW-0408">Iron</keyword>
<accession>A0A367ZSJ9</accession>
<dbReference type="EMBL" id="QOQW01000003">
    <property type="protein sequence ID" value="RCK81124.1"/>
    <property type="molecule type" value="Genomic_DNA"/>
</dbReference>
<organism evidence="6 7">
    <name type="scientific">Candidatus Ozemobacter sibiricus</name>
    <dbReference type="NCBI Taxonomy" id="2268124"/>
    <lineage>
        <taxon>Bacteria</taxon>
        <taxon>Candidatus Ozemobacteria</taxon>
        <taxon>Candidatus Ozemobacterales</taxon>
        <taxon>Candidatus Ozemobacteraceae</taxon>
        <taxon>Candidatus Ozemobacter</taxon>
    </lineage>
</organism>
<evidence type="ECO:0000256" key="2">
    <source>
        <dbReference type="ARBA" id="ARBA00022723"/>
    </source>
</evidence>
<reference evidence="6 7" key="1">
    <citation type="submission" date="2018-05" db="EMBL/GenBank/DDBJ databases">
        <title>A metagenomic window into the 2 km-deep terrestrial subsurface aquifer revealed taxonomically and functionally diverse microbial community comprising novel uncultured bacterial lineages.</title>
        <authorList>
            <person name="Kadnikov V.V."/>
            <person name="Mardanov A.V."/>
            <person name="Beletsky A.V."/>
            <person name="Banks D."/>
            <person name="Pimenov N.V."/>
            <person name="Frank Y.A."/>
            <person name="Karnachuk O.V."/>
            <person name="Ravin N.V."/>
        </authorList>
    </citation>
    <scope>NUCLEOTIDE SEQUENCE [LARGE SCALE GENOMIC DNA]</scope>
    <source>
        <strain evidence="6">BY5</strain>
    </source>
</reference>
<evidence type="ECO:0000256" key="4">
    <source>
        <dbReference type="ARBA" id="ARBA00023014"/>
    </source>
</evidence>
<sequence length="476" mass="52745">MRPDRPYTYLSTTTGMCRACRDLVTARLIERGGAVFQQNLCPRCGLSEALVAEDFAWYARTLATVVRLHPPRQEGHPVQLGCPHDCGPCAFHAGTCHLPVFSITNACELACPICFTFNRPDRLYHMEREELAVLLDRLLARTGPVDLINLTGGEPFLHPRLFDLIAEATARPEIGRITVNTNGLRLAREPDLARRLADLGAYVILSFDTFEPATSIRIHGRDLVAAKRQALDALQAAGVGVTLLHVLIPGLNEREFGPLLDLALATPVVRSITVQTMTYTGAGGGAFAPRTHLPLDRAARLIEEATGGRLRRAFFRPLPTAHPLCYQIAYAFKAGDRLFDFGEVFSPDEFERLLGPGYLMRPTDDTADLFQDALNRLWARNGDPALLASFRRTIDALFPPSGPRLTPAQRQKIGEAQVLTVYLHAHMDEDNFDVARVSTCPDQVPDSAGRLIPACAYNLFYRRQDPRFWHGKDAPS</sequence>
<evidence type="ECO:0000313" key="7">
    <source>
        <dbReference type="Proteomes" id="UP000252355"/>
    </source>
</evidence>
<dbReference type="GO" id="GO:0003824">
    <property type="term" value="F:catalytic activity"/>
    <property type="evidence" value="ECO:0007669"/>
    <property type="project" value="InterPro"/>
</dbReference>
<dbReference type="InterPro" id="IPR007197">
    <property type="entry name" value="rSAM"/>
</dbReference>
<dbReference type="InterPro" id="IPR056488">
    <property type="entry name" value="Zn_ribbon_HMPTM"/>
</dbReference>
<name>A0A367ZSJ9_9BACT</name>
<keyword evidence="2" id="KW-0479">Metal-binding</keyword>
<feature type="domain" description="Radical SAM core" evidence="5">
    <location>
        <begin position="68"/>
        <end position="317"/>
    </location>
</feature>
<dbReference type="InterPro" id="IPR034474">
    <property type="entry name" value="Methyltransferase_Class_D"/>
</dbReference>
<dbReference type="PANTHER" id="PTHR43306:SF1">
    <property type="entry name" value="7,8-DIHYDRO-6-HYDROXYMETHYLPTERIN DIMETHYLTRANSFERASE"/>
    <property type="match status" value="1"/>
</dbReference>
<dbReference type="Pfam" id="PF23545">
    <property type="entry name" value="Zn_ribbon_HMPTM"/>
    <property type="match status" value="1"/>
</dbReference>
<dbReference type="AlphaFoldDB" id="A0A367ZSJ9"/>
<dbReference type="SFLD" id="SFLDS00029">
    <property type="entry name" value="Radical_SAM"/>
    <property type="match status" value="1"/>
</dbReference>
<dbReference type="InterPro" id="IPR058240">
    <property type="entry name" value="rSAM_sf"/>
</dbReference>
<keyword evidence="4" id="KW-0411">Iron-sulfur</keyword>
<evidence type="ECO:0000256" key="1">
    <source>
        <dbReference type="ARBA" id="ARBA00022691"/>
    </source>
</evidence>
<protein>
    <submittedName>
        <fullName evidence="6">Molybdenum cofactor biosynthesis protein MoaA</fullName>
    </submittedName>
</protein>
<dbReference type="Proteomes" id="UP000252355">
    <property type="component" value="Unassembled WGS sequence"/>
</dbReference>
<dbReference type="CDD" id="cd01335">
    <property type="entry name" value="Radical_SAM"/>
    <property type="match status" value="1"/>
</dbReference>
<evidence type="ECO:0000313" key="6">
    <source>
        <dbReference type="EMBL" id="RCK81124.1"/>
    </source>
</evidence>
<evidence type="ECO:0000259" key="5">
    <source>
        <dbReference type="PROSITE" id="PS51918"/>
    </source>
</evidence>
<evidence type="ECO:0000256" key="3">
    <source>
        <dbReference type="ARBA" id="ARBA00023004"/>
    </source>
</evidence>
<dbReference type="SUPFAM" id="SSF102114">
    <property type="entry name" value="Radical SAM enzymes"/>
    <property type="match status" value="1"/>
</dbReference>